<reference evidence="2" key="1">
    <citation type="journal article" date="2019" name="Int. J. Syst. Evol. Microbiol.">
        <title>The Global Catalogue of Microorganisms (GCM) 10K type strain sequencing project: providing services to taxonomists for standard genome sequencing and annotation.</title>
        <authorList>
            <consortium name="The Broad Institute Genomics Platform"/>
            <consortium name="The Broad Institute Genome Sequencing Center for Infectious Disease"/>
            <person name="Wu L."/>
            <person name="Ma J."/>
        </authorList>
    </citation>
    <scope>NUCLEOTIDE SEQUENCE [LARGE SCALE GENOMIC DNA]</scope>
    <source>
        <strain evidence="2">JCM 16373</strain>
    </source>
</reference>
<proteinExistence type="predicted"/>
<name>A0ABP6CHT7_9ACTN</name>
<evidence type="ECO:0000313" key="1">
    <source>
        <dbReference type="EMBL" id="GAA2620483.1"/>
    </source>
</evidence>
<protein>
    <recommendedName>
        <fullName evidence="3">Transposase</fullName>
    </recommendedName>
</protein>
<sequence>MAGDAVKTVRRAVAVRYIIWAMIRQLTPFARTAPAAGRKAAVLRTRGACACHALRGMSAVRDCRS</sequence>
<evidence type="ECO:0008006" key="3">
    <source>
        <dbReference type="Google" id="ProtNLM"/>
    </source>
</evidence>
<comment type="caution">
    <text evidence="1">The sequence shown here is derived from an EMBL/GenBank/DDBJ whole genome shotgun (WGS) entry which is preliminary data.</text>
</comment>
<accession>A0ABP6CHT7</accession>
<dbReference type="Proteomes" id="UP001501447">
    <property type="component" value="Unassembled WGS sequence"/>
</dbReference>
<gene>
    <name evidence="1" type="ORF">GCM10009863_38140</name>
</gene>
<evidence type="ECO:0000313" key="2">
    <source>
        <dbReference type="Proteomes" id="UP001501447"/>
    </source>
</evidence>
<keyword evidence="2" id="KW-1185">Reference proteome</keyword>
<dbReference type="EMBL" id="BAAARJ010000012">
    <property type="protein sequence ID" value="GAA2620483.1"/>
    <property type="molecule type" value="Genomic_DNA"/>
</dbReference>
<organism evidence="1 2">
    <name type="scientific">Streptomyces axinellae</name>
    <dbReference type="NCBI Taxonomy" id="552788"/>
    <lineage>
        <taxon>Bacteria</taxon>
        <taxon>Bacillati</taxon>
        <taxon>Actinomycetota</taxon>
        <taxon>Actinomycetes</taxon>
        <taxon>Kitasatosporales</taxon>
        <taxon>Streptomycetaceae</taxon>
        <taxon>Streptomyces</taxon>
    </lineage>
</organism>